<gene>
    <name evidence="2" type="ORF">SAMN05421858_1856</name>
</gene>
<dbReference type="Gene3D" id="1.10.150.240">
    <property type="entry name" value="Putative phosphatase, domain 2"/>
    <property type="match status" value="1"/>
</dbReference>
<dbReference type="InterPro" id="IPR050155">
    <property type="entry name" value="HAD-like_hydrolase_sf"/>
</dbReference>
<dbReference type="SUPFAM" id="SSF56784">
    <property type="entry name" value="HAD-like"/>
    <property type="match status" value="1"/>
</dbReference>
<dbReference type="Gene3D" id="3.40.50.1000">
    <property type="entry name" value="HAD superfamily/HAD-like"/>
    <property type="match status" value="1"/>
</dbReference>
<dbReference type="InterPro" id="IPR023214">
    <property type="entry name" value="HAD_sf"/>
</dbReference>
<dbReference type="NCBIfam" id="TIGR01549">
    <property type="entry name" value="HAD-SF-IA-v1"/>
    <property type="match status" value="1"/>
</dbReference>
<proteinExistence type="inferred from homology"/>
<dbReference type="PANTHER" id="PTHR43434">
    <property type="entry name" value="PHOSPHOGLYCOLATE PHOSPHATASE"/>
    <property type="match status" value="1"/>
</dbReference>
<dbReference type="Proteomes" id="UP000186914">
    <property type="component" value="Unassembled WGS sequence"/>
</dbReference>
<dbReference type="InterPro" id="IPR036412">
    <property type="entry name" value="HAD-like_sf"/>
</dbReference>
<organism evidence="2 3">
    <name type="scientific">Haladaptatus litoreus</name>
    <dbReference type="NCBI Taxonomy" id="553468"/>
    <lineage>
        <taxon>Archaea</taxon>
        <taxon>Methanobacteriati</taxon>
        <taxon>Methanobacteriota</taxon>
        <taxon>Stenosarchaea group</taxon>
        <taxon>Halobacteria</taxon>
        <taxon>Halobacteriales</taxon>
        <taxon>Haladaptataceae</taxon>
        <taxon>Haladaptatus</taxon>
    </lineage>
</organism>
<dbReference type="InterPro" id="IPR041492">
    <property type="entry name" value="HAD_2"/>
</dbReference>
<accession>A0A1N6Z3R2</accession>
<dbReference type="AlphaFoldDB" id="A0A1N6Z3R2"/>
<evidence type="ECO:0000256" key="1">
    <source>
        <dbReference type="ARBA" id="ARBA00007958"/>
    </source>
</evidence>
<dbReference type="Pfam" id="PF13419">
    <property type="entry name" value="HAD_2"/>
    <property type="match status" value="1"/>
</dbReference>
<dbReference type="GO" id="GO:0008967">
    <property type="term" value="F:phosphoglycolate phosphatase activity"/>
    <property type="evidence" value="ECO:0007669"/>
    <property type="project" value="TreeGrafter"/>
</dbReference>
<dbReference type="PANTHER" id="PTHR43434:SF1">
    <property type="entry name" value="PHOSPHOGLYCOLATE PHOSPHATASE"/>
    <property type="match status" value="1"/>
</dbReference>
<evidence type="ECO:0000313" key="2">
    <source>
        <dbReference type="EMBL" id="SIR21478.1"/>
    </source>
</evidence>
<dbReference type="OrthoDB" id="212720at2157"/>
<reference evidence="3" key="1">
    <citation type="submission" date="2017-01" db="EMBL/GenBank/DDBJ databases">
        <authorList>
            <person name="Varghese N."/>
            <person name="Submissions S."/>
        </authorList>
    </citation>
    <scope>NUCLEOTIDE SEQUENCE [LARGE SCALE GENOMIC DNA]</scope>
    <source>
        <strain evidence="3">CGMCC 1.7737</strain>
    </source>
</reference>
<dbReference type="EMBL" id="FTNO01000001">
    <property type="protein sequence ID" value="SIR21478.1"/>
    <property type="molecule type" value="Genomic_DNA"/>
</dbReference>
<comment type="similarity">
    <text evidence="1">Belongs to the HAD-like hydrolase superfamily.</text>
</comment>
<dbReference type="InterPro" id="IPR023198">
    <property type="entry name" value="PGP-like_dom2"/>
</dbReference>
<sequence length="172" mass="18643">MTGDVAAVVYDLDGTLVQLIVNWKAVAQDVAMELETHGVDASNADLWRMLDLADEANARDEIETIIGQHERDGARRSTRLPHADELLSQDVPVGVCSLNCESACHVGLETHGLARHVDAVVGRDSVPTRKPHPEPLRATLRELGVDGNAVFVGDSPRDELTAERAGIAFEYV</sequence>
<dbReference type="RefSeq" id="WP_076429800.1">
    <property type="nucleotide sequence ID" value="NZ_FTNO01000001.1"/>
</dbReference>
<dbReference type="SFLD" id="SFLDS00003">
    <property type="entry name" value="Haloacid_Dehalogenase"/>
    <property type="match status" value="1"/>
</dbReference>
<keyword evidence="3" id="KW-1185">Reference proteome</keyword>
<name>A0A1N6Z3R2_9EURY</name>
<dbReference type="InterPro" id="IPR006439">
    <property type="entry name" value="HAD-SF_hydro_IA"/>
</dbReference>
<evidence type="ECO:0000313" key="3">
    <source>
        <dbReference type="Proteomes" id="UP000186914"/>
    </source>
</evidence>
<dbReference type="SFLD" id="SFLDG01129">
    <property type="entry name" value="C1.5:_HAD__Beta-PGM__Phosphata"/>
    <property type="match status" value="1"/>
</dbReference>
<dbReference type="GO" id="GO:0006281">
    <property type="term" value="P:DNA repair"/>
    <property type="evidence" value="ECO:0007669"/>
    <property type="project" value="TreeGrafter"/>
</dbReference>
<protein>
    <submittedName>
        <fullName evidence="2">Phosphoglycolate phosphatase</fullName>
    </submittedName>
</protein>